<dbReference type="EMBL" id="LMWI01000002">
    <property type="protein sequence ID" value="KUJ43932.1"/>
    <property type="molecule type" value="Genomic_DNA"/>
</dbReference>
<dbReference type="RefSeq" id="WP_043720487.1">
    <property type="nucleotide sequence ID" value="NZ_LMWI01000002.1"/>
</dbReference>
<comment type="caution">
    <text evidence="1">The sequence shown here is derived from an EMBL/GenBank/DDBJ whole genome shotgun (WGS) entry which is preliminary data.</text>
</comment>
<protein>
    <submittedName>
        <fullName evidence="1">Uncharacterized protein</fullName>
    </submittedName>
</protein>
<accession>A0A9X0LBF7</accession>
<reference evidence="1 2" key="1">
    <citation type="submission" date="2015-10" db="EMBL/GenBank/DDBJ databases">
        <authorList>
            <person name="Ju K.-S."/>
            <person name="Doroghazi J.R."/>
            <person name="Metcalf W.W."/>
        </authorList>
    </citation>
    <scope>NUCLEOTIDE SEQUENCE [LARGE SCALE GENOMIC DNA]</scope>
    <source>
        <strain evidence="1 2">NRRL B-24793</strain>
    </source>
</reference>
<dbReference type="Proteomes" id="UP000053246">
    <property type="component" value="Unassembled WGS sequence"/>
</dbReference>
<evidence type="ECO:0000313" key="2">
    <source>
        <dbReference type="Proteomes" id="UP000053246"/>
    </source>
</evidence>
<organism evidence="1 2">
    <name type="scientific">Micromonospora maris</name>
    <dbReference type="NCBI Taxonomy" id="1003110"/>
    <lineage>
        <taxon>Bacteria</taxon>
        <taxon>Bacillati</taxon>
        <taxon>Actinomycetota</taxon>
        <taxon>Actinomycetes</taxon>
        <taxon>Micromonosporales</taxon>
        <taxon>Micromonosporaceae</taxon>
        <taxon>Micromonospora</taxon>
    </lineage>
</organism>
<name>A0A9X0LBF7_9ACTN</name>
<evidence type="ECO:0000313" key="1">
    <source>
        <dbReference type="EMBL" id="KUJ43932.1"/>
    </source>
</evidence>
<proteinExistence type="predicted"/>
<sequence length="98" mass="10590">MATDRILSYWAAGASWGTGRNRSAAPVASSALIGPHGYLLRRAKSDGPDVVCVDLDRTDADLDIALNKARPWRAAARAGDIYATRRVTDARSLDRTHP</sequence>
<dbReference type="AlphaFoldDB" id="A0A9X0LBF7"/>
<keyword evidence="2" id="KW-1185">Reference proteome</keyword>
<gene>
    <name evidence="1" type="ORF">ADL17_11800</name>
</gene>